<dbReference type="RefSeq" id="WP_262687963.1">
    <property type="nucleotide sequence ID" value="NZ_JAOQIO010000113.1"/>
</dbReference>
<dbReference type="Proteomes" id="UP001652445">
    <property type="component" value="Unassembled WGS sequence"/>
</dbReference>
<comment type="caution">
    <text evidence="2">The sequence shown here is derived from an EMBL/GenBank/DDBJ whole genome shotgun (WGS) entry which is preliminary data.</text>
</comment>
<accession>A0ABT2UR55</accession>
<evidence type="ECO:0000313" key="3">
    <source>
        <dbReference type="Proteomes" id="UP001652445"/>
    </source>
</evidence>
<evidence type="ECO:0000313" key="2">
    <source>
        <dbReference type="EMBL" id="MCU6797146.1"/>
    </source>
</evidence>
<organism evidence="2 3">
    <name type="scientific">Paenibacillus baimaensis</name>
    <dbReference type="NCBI Taxonomy" id="2982185"/>
    <lineage>
        <taxon>Bacteria</taxon>
        <taxon>Bacillati</taxon>
        <taxon>Bacillota</taxon>
        <taxon>Bacilli</taxon>
        <taxon>Bacillales</taxon>
        <taxon>Paenibacillaceae</taxon>
        <taxon>Paenibacillus</taxon>
    </lineage>
</organism>
<dbReference type="EMBL" id="JAOQIO010000113">
    <property type="protein sequence ID" value="MCU6797146.1"/>
    <property type="molecule type" value="Genomic_DNA"/>
</dbReference>
<gene>
    <name evidence="2" type="ORF">OB236_33955</name>
</gene>
<proteinExistence type="predicted"/>
<feature type="region of interest" description="Disordered" evidence="1">
    <location>
        <begin position="113"/>
        <end position="174"/>
    </location>
</feature>
<protein>
    <recommendedName>
        <fullName evidence="4">DUF5666 domain-containing protein</fullName>
    </recommendedName>
</protein>
<name>A0ABT2UR55_9BACL</name>
<evidence type="ECO:0000256" key="1">
    <source>
        <dbReference type="SAM" id="MobiDB-lite"/>
    </source>
</evidence>
<evidence type="ECO:0008006" key="4">
    <source>
        <dbReference type="Google" id="ProtNLM"/>
    </source>
</evidence>
<reference evidence="2 3" key="1">
    <citation type="submission" date="2022-09" db="EMBL/GenBank/DDBJ databases">
        <authorList>
            <person name="Han X.L."/>
            <person name="Wang Q."/>
            <person name="Lu T."/>
        </authorList>
    </citation>
    <scope>NUCLEOTIDE SEQUENCE [LARGE SCALE GENOMIC DNA]</scope>
    <source>
        <strain evidence="2 3">WQ 127069</strain>
    </source>
</reference>
<feature type="compositionally biased region" description="Basic and acidic residues" evidence="1">
    <location>
        <begin position="301"/>
        <end position="334"/>
    </location>
</feature>
<feature type="compositionally biased region" description="Low complexity" evidence="1">
    <location>
        <begin position="148"/>
        <end position="174"/>
    </location>
</feature>
<sequence>MRKIIWVMAACLGITLVIYGFTAWGGQEVSAEVSQETKGSFVRLEPGGKKLVVTTGGNETVYPLSSTVWVYRNMEKSAAEQLQAGDGLEIILNAKEQAAYIKATSPQFAASQSSAGTVGAGTGADGNAGVAPSPGTESTVLPNAAVKPDSSSGATSPAAGATSGSPIPSGVAATPGAANAAAVTSKDNEAYLDKLTIEWKSRDLILRVKRQGGDPSAKANDVIIQGKDLSGIHLTGTSAEAFIQQLVKGLPQQQPAFEALLKKRIAEQFQVKDDKVDWKLDVKWKQSSSAADKSKPTQSNQDKEDDKDNEKNKDKAKGKDFNKGKDNGKHFERD</sequence>
<feature type="region of interest" description="Disordered" evidence="1">
    <location>
        <begin position="284"/>
        <end position="334"/>
    </location>
</feature>
<feature type="compositionally biased region" description="Polar residues" evidence="1">
    <location>
        <begin position="286"/>
        <end position="300"/>
    </location>
</feature>
<keyword evidence="3" id="KW-1185">Reference proteome</keyword>